<evidence type="ECO:0000256" key="2">
    <source>
        <dbReference type="ARBA" id="ARBA00006177"/>
    </source>
</evidence>
<keyword evidence="3" id="KW-0479">Metal-binding</keyword>
<keyword evidence="5" id="KW-0862">Zinc</keyword>
<evidence type="ECO:0000256" key="4">
    <source>
        <dbReference type="ARBA" id="ARBA00022771"/>
    </source>
</evidence>
<keyword evidence="9" id="KW-0804">Transcription</keyword>
<dbReference type="GO" id="GO:0043565">
    <property type="term" value="F:sequence-specific DNA binding"/>
    <property type="evidence" value="ECO:0007669"/>
    <property type="project" value="InterPro"/>
</dbReference>
<evidence type="ECO:0000256" key="7">
    <source>
        <dbReference type="ARBA" id="ARBA00023054"/>
    </source>
</evidence>
<evidence type="ECO:0000259" key="13">
    <source>
        <dbReference type="PROSITE" id="PS50950"/>
    </source>
</evidence>
<proteinExistence type="inferred from homology"/>
<evidence type="ECO:0000256" key="9">
    <source>
        <dbReference type="ARBA" id="ARBA00023163"/>
    </source>
</evidence>
<evidence type="ECO:0000256" key="5">
    <source>
        <dbReference type="ARBA" id="ARBA00022833"/>
    </source>
</evidence>
<keyword evidence="8 12" id="KW-0238">DNA-binding</keyword>
<dbReference type="SMART" id="SM00980">
    <property type="entry name" value="THAP"/>
    <property type="match status" value="1"/>
</dbReference>
<dbReference type="SUPFAM" id="SSF57716">
    <property type="entry name" value="Glucocorticoid receptor-like (DNA-binding domain)"/>
    <property type="match status" value="1"/>
</dbReference>
<dbReference type="PANTHER" id="PTHR46600:SF1">
    <property type="entry name" value="THAP DOMAIN-CONTAINING PROTEIN 1"/>
    <property type="match status" value="1"/>
</dbReference>
<dbReference type="Proteomes" id="UP000504618">
    <property type="component" value="Unplaced"/>
</dbReference>
<evidence type="ECO:0000313" key="15">
    <source>
        <dbReference type="RefSeq" id="XP_024887163.1"/>
    </source>
</evidence>
<evidence type="ECO:0000256" key="3">
    <source>
        <dbReference type="ARBA" id="ARBA00022723"/>
    </source>
</evidence>
<dbReference type="InterPro" id="IPR038441">
    <property type="entry name" value="THAP_Znf_sf"/>
</dbReference>
<comment type="subcellular location">
    <subcellularLocation>
        <location evidence="1">Nucleus</location>
        <location evidence="1">Nucleoplasm</location>
    </subcellularLocation>
</comment>
<keyword evidence="4 12" id="KW-0863">Zinc-finger</keyword>
<evidence type="ECO:0000256" key="12">
    <source>
        <dbReference type="PROSITE-ProRule" id="PRU00309"/>
    </source>
</evidence>
<dbReference type="PROSITE" id="PS50950">
    <property type="entry name" value="ZF_THAP"/>
    <property type="match status" value="1"/>
</dbReference>
<evidence type="ECO:0000256" key="1">
    <source>
        <dbReference type="ARBA" id="ARBA00004642"/>
    </source>
</evidence>
<dbReference type="OrthoDB" id="7549890at2759"/>
<dbReference type="InterPro" id="IPR026516">
    <property type="entry name" value="THAP1/10"/>
</dbReference>
<evidence type="ECO:0000256" key="11">
    <source>
        <dbReference type="ARBA" id="ARBA00023306"/>
    </source>
</evidence>
<keyword evidence="6" id="KW-0805">Transcription regulation</keyword>
<protein>
    <submittedName>
        <fullName evidence="15">Uncharacterized protein LOC112464422</fullName>
    </submittedName>
</protein>
<organism evidence="14 15">
    <name type="scientific">Temnothorax curvispinosus</name>
    <dbReference type="NCBI Taxonomy" id="300111"/>
    <lineage>
        <taxon>Eukaryota</taxon>
        <taxon>Metazoa</taxon>
        <taxon>Ecdysozoa</taxon>
        <taxon>Arthropoda</taxon>
        <taxon>Hexapoda</taxon>
        <taxon>Insecta</taxon>
        <taxon>Pterygota</taxon>
        <taxon>Neoptera</taxon>
        <taxon>Endopterygota</taxon>
        <taxon>Hymenoptera</taxon>
        <taxon>Apocrita</taxon>
        <taxon>Aculeata</taxon>
        <taxon>Formicoidea</taxon>
        <taxon>Formicidae</taxon>
        <taxon>Myrmicinae</taxon>
        <taxon>Temnothorax</taxon>
    </lineage>
</organism>
<evidence type="ECO:0000256" key="10">
    <source>
        <dbReference type="ARBA" id="ARBA00023242"/>
    </source>
</evidence>
<feature type="domain" description="THAP-type" evidence="13">
    <location>
        <begin position="1"/>
        <end position="81"/>
    </location>
</feature>
<comment type="similarity">
    <text evidence="2">Belongs to the THAP1 family.</text>
</comment>
<reference evidence="15" key="1">
    <citation type="submission" date="2025-08" db="UniProtKB">
        <authorList>
            <consortium name="RefSeq"/>
        </authorList>
    </citation>
    <scope>IDENTIFICATION</scope>
    <source>
        <tissue evidence="15">Whole body</tissue>
    </source>
</reference>
<dbReference type="SMART" id="SM00692">
    <property type="entry name" value="DM3"/>
    <property type="match status" value="1"/>
</dbReference>
<keyword evidence="14" id="KW-1185">Reference proteome</keyword>
<sequence length="247" mass="28918">MVAICCVCGIEKGTWRDFDLTFHSFPKNEDLRLKWYEAIGKKVYRNACVCSKHFKTEDYRNHEDPNLIRRLLKPSAVPDNNLFRDVESVETSSRFNPVNVSVGNNNDESVDVVNRVSSEYQSSIVKNETSDDSVQANESNTSIKINNPKTKRRLDDKAISYSTANQQIKKRKTEDCHTHTLQSIEKQGKVVSGVVRKEDFKNVNAWLRFQKYINEMRKQYKFLLHKNRRLYLKLNNFKDMLDTLRTK</sequence>
<dbReference type="GO" id="GO:0008270">
    <property type="term" value="F:zinc ion binding"/>
    <property type="evidence" value="ECO:0007669"/>
    <property type="project" value="UniProtKB-KW"/>
</dbReference>
<dbReference type="GeneID" id="112464422"/>
<evidence type="ECO:0000313" key="14">
    <source>
        <dbReference type="Proteomes" id="UP000504618"/>
    </source>
</evidence>
<dbReference type="Pfam" id="PF05485">
    <property type="entry name" value="THAP"/>
    <property type="match status" value="1"/>
</dbReference>
<keyword evidence="10" id="KW-0539">Nucleus</keyword>
<keyword evidence="11" id="KW-0131">Cell cycle</keyword>
<dbReference type="InterPro" id="IPR006612">
    <property type="entry name" value="THAP_Znf"/>
</dbReference>
<dbReference type="PANTHER" id="PTHR46600">
    <property type="entry name" value="THAP DOMAIN-CONTAINING"/>
    <property type="match status" value="1"/>
</dbReference>
<dbReference type="GO" id="GO:0005654">
    <property type="term" value="C:nucleoplasm"/>
    <property type="evidence" value="ECO:0007669"/>
    <property type="project" value="UniProtKB-SubCell"/>
</dbReference>
<keyword evidence="7" id="KW-0175">Coiled coil</keyword>
<evidence type="ECO:0000256" key="6">
    <source>
        <dbReference type="ARBA" id="ARBA00023015"/>
    </source>
</evidence>
<gene>
    <name evidence="15" type="primary">LOC112464422</name>
</gene>
<evidence type="ECO:0000256" key="8">
    <source>
        <dbReference type="ARBA" id="ARBA00023125"/>
    </source>
</evidence>
<dbReference type="AlphaFoldDB" id="A0A6J1QZ67"/>
<name>A0A6J1QZ67_9HYME</name>
<accession>A0A6J1QZ67</accession>
<dbReference type="RefSeq" id="XP_024887163.1">
    <property type="nucleotide sequence ID" value="XM_025031395.1"/>
</dbReference>
<dbReference type="Gene3D" id="6.20.210.20">
    <property type="entry name" value="THAP domain"/>
    <property type="match status" value="1"/>
</dbReference>